<dbReference type="Pfam" id="PF07690">
    <property type="entry name" value="MFS_1"/>
    <property type="match status" value="1"/>
</dbReference>
<feature type="transmembrane region" description="Helical" evidence="4">
    <location>
        <begin position="97"/>
        <end position="116"/>
    </location>
</feature>
<evidence type="ECO:0000256" key="4">
    <source>
        <dbReference type="SAM" id="Phobius"/>
    </source>
</evidence>
<evidence type="ECO:0000313" key="6">
    <source>
        <dbReference type="EMBL" id="ARN73202.1"/>
    </source>
</evidence>
<feature type="transmembrane region" description="Helical" evidence="4">
    <location>
        <begin position="344"/>
        <end position="367"/>
    </location>
</feature>
<dbReference type="RefSeq" id="WP_085757307.1">
    <property type="nucleotide sequence ID" value="NZ_CP019343.1"/>
</dbReference>
<evidence type="ECO:0000259" key="5">
    <source>
        <dbReference type="PROSITE" id="PS50850"/>
    </source>
</evidence>
<sequence length="441" mass="47026">MTAPNISTTVTASLGPIQLMPGVMPRHLLTFFYASFIGITLNTYVNFIQPYVLRVQLGIPDEEQGKFTGDLVFYSEIILLMGCAVAGALADRISRRVVFTLGLLILAFAYSLYGFVDQSVELLLLRLVFALGMAFINVMVSTVQADYPQEASRGKLVGFTGLSIGLGAVFLALVLSQLPSWYGVNQDDKTAGLYALLTVSAIAFVSALVILTGLWSGPELNKTAEKSSWVTMLKESMQAAVDNPRVALAYGCAFVARGDLIVIGVFFSLWLNQVGVSQGLSAGDALKQAGIFFLVVQFTALLWAPVSGLVIDRLNRVVAMAISLLLAAIGYGSMGFIVDPLGVWMYPAAVLLGIGQMSVMSASQTLIGQEAPERIRGSVMGMFSIAGAVGILFITKVGGIVFDQWKPGPFVIVAVINLLLCLVAIGIVRQGNAESSQPLSE</sequence>
<dbReference type="Gene3D" id="1.20.1250.20">
    <property type="entry name" value="MFS general substrate transporter like domains"/>
    <property type="match status" value="1"/>
</dbReference>
<dbReference type="AlphaFoldDB" id="A0A1X9N9V2"/>
<keyword evidence="1 4" id="KW-0812">Transmembrane</keyword>
<protein>
    <recommendedName>
        <fullName evidence="5">Major facilitator superfamily (MFS) profile domain-containing protein</fullName>
    </recommendedName>
</protein>
<dbReference type="EMBL" id="CP019343">
    <property type="protein sequence ID" value="ARN73202.1"/>
    <property type="molecule type" value="Genomic_DNA"/>
</dbReference>
<dbReference type="Proteomes" id="UP000193450">
    <property type="component" value="Chromosome"/>
</dbReference>
<feature type="transmembrane region" description="Helical" evidence="4">
    <location>
        <begin position="28"/>
        <end position="51"/>
    </location>
</feature>
<feature type="transmembrane region" description="Helical" evidence="4">
    <location>
        <begin position="291"/>
        <end position="311"/>
    </location>
</feature>
<feature type="transmembrane region" description="Helical" evidence="4">
    <location>
        <begin position="71"/>
        <end position="90"/>
    </location>
</feature>
<feature type="domain" description="Major facilitator superfamily (MFS) profile" evidence="5">
    <location>
        <begin position="27"/>
        <end position="432"/>
    </location>
</feature>
<dbReference type="KEGG" id="osg:BST96_03220"/>
<dbReference type="PROSITE" id="PS50850">
    <property type="entry name" value="MFS"/>
    <property type="match status" value="1"/>
</dbReference>
<reference evidence="6 7" key="1">
    <citation type="submission" date="2016-11" db="EMBL/GenBank/DDBJ databases">
        <title>Trade-off between light-utilization and light-protection in marine flavobacteria.</title>
        <authorList>
            <person name="Kumagai Y."/>
        </authorList>
    </citation>
    <scope>NUCLEOTIDE SEQUENCE [LARGE SCALE GENOMIC DNA]</scope>
    <source>
        <strain evidence="6 7">NBRC 107125</strain>
    </source>
</reference>
<keyword evidence="2 4" id="KW-1133">Transmembrane helix</keyword>
<keyword evidence="3 4" id="KW-0472">Membrane</keyword>
<dbReference type="SUPFAM" id="SSF103473">
    <property type="entry name" value="MFS general substrate transporter"/>
    <property type="match status" value="1"/>
</dbReference>
<organism evidence="6 7">
    <name type="scientific">Oceanicoccus sagamiensis</name>
    <dbReference type="NCBI Taxonomy" id="716816"/>
    <lineage>
        <taxon>Bacteria</taxon>
        <taxon>Pseudomonadati</taxon>
        <taxon>Pseudomonadota</taxon>
        <taxon>Gammaproteobacteria</taxon>
        <taxon>Cellvibrionales</taxon>
        <taxon>Spongiibacteraceae</taxon>
        <taxon>Oceanicoccus</taxon>
    </lineage>
</organism>
<gene>
    <name evidence="6" type="ORF">BST96_03220</name>
</gene>
<feature type="transmembrane region" description="Helical" evidence="4">
    <location>
        <begin position="156"/>
        <end position="179"/>
    </location>
</feature>
<dbReference type="PANTHER" id="PTHR23524:SF1">
    <property type="entry name" value="MRH DOMAIN-CONTAINING PROTEIN-RELATED"/>
    <property type="match status" value="1"/>
</dbReference>
<feature type="transmembrane region" description="Helical" evidence="4">
    <location>
        <begin position="379"/>
        <end position="402"/>
    </location>
</feature>
<dbReference type="InterPro" id="IPR011701">
    <property type="entry name" value="MFS"/>
</dbReference>
<dbReference type="PANTHER" id="PTHR23524">
    <property type="entry name" value="TRANSPORTER, PUTATIVE (AFU_ORTHOLOGUE AFUA_8G04850)-RELATED"/>
    <property type="match status" value="1"/>
</dbReference>
<evidence type="ECO:0000256" key="3">
    <source>
        <dbReference type="ARBA" id="ARBA00023136"/>
    </source>
</evidence>
<evidence type="ECO:0000313" key="7">
    <source>
        <dbReference type="Proteomes" id="UP000193450"/>
    </source>
</evidence>
<dbReference type="InterPro" id="IPR020846">
    <property type="entry name" value="MFS_dom"/>
</dbReference>
<feature type="transmembrane region" description="Helical" evidence="4">
    <location>
        <begin position="247"/>
        <end position="271"/>
    </location>
</feature>
<feature type="transmembrane region" description="Helical" evidence="4">
    <location>
        <begin position="122"/>
        <end position="144"/>
    </location>
</feature>
<evidence type="ECO:0000256" key="2">
    <source>
        <dbReference type="ARBA" id="ARBA00022989"/>
    </source>
</evidence>
<dbReference type="GO" id="GO:0022857">
    <property type="term" value="F:transmembrane transporter activity"/>
    <property type="evidence" value="ECO:0007669"/>
    <property type="project" value="InterPro"/>
</dbReference>
<name>A0A1X9N9V2_9GAMM</name>
<dbReference type="OrthoDB" id="9764259at2"/>
<keyword evidence="7" id="KW-1185">Reference proteome</keyword>
<feature type="transmembrane region" description="Helical" evidence="4">
    <location>
        <begin position="318"/>
        <end position="338"/>
    </location>
</feature>
<feature type="transmembrane region" description="Helical" evidence="4">
    <location>
        <begin position="408"/>
        <end position="428"/>
    </location>
</feature>
<dbReference type="STRING" id="716816.BST96_03220"/>
<dbReference type="InterPro" id="IPR036259">
    <property type="entry name" value="MFS_trans_sf"/>
</dbReference>
<evidence type="ECO:0000256" key="1">
    <source>
        <dbReference type="ARBA" id="ARBA00022692"/>
    </source>
</evidence>
<accession>A0A1X9N9V2</accession>
<proteinExistence type="predicted"/>
<feature type="transmembrane region" description="Helical" evidence="4">
    <location>
        <begin position="191"/>
        <end position="215"/>
    </location>
</feature>